<evidence type="ECO:0008006" key="3">
    <source>
        <dbReference type="Google" id="ProtNLM"/>
    </source>
</evidence>
<protein>
    <recommendedName>
        <fullName evidence="3">Rna-directed dna polymerase from mobile element jockey-like</fullName>
    </recommendedName>
</protein>
<dbReference type="EMBL" id="WHWB01034359">
    <property type="protein sequence ID" value="KAJ7411114.1"/>
    <property type="molecule type" value="Genomic_DNA"/>
</dbReference>
<name>A0ABQ9D2U9_9PASS</name>
<organism evidence="1 2">
    <name type="scientific">Willisornis vidua</name>
    <name type="common">Xingu scale-backed antbird</name>
    <dbReference type="NCBI Taxonomy" id="1566151"/>
    <lineage>
        <taxon>Eukaryota</taxon>
        <taxon>Metazoa</taxon>
        <taxon>Chordata</taxon>
        <taxon>Craniata</taxon>
        <taxon>Vertebrata</taxon>
        <taxon>Euteleostomi</taxon>
        <taxon>Archelosauria</taxon>
        <taxon>Archosauria</taxon>
        <taxon>Dinosauria</taxon>
        <taxon>Saurischia</taxon>
        <taxon>Theropoda</taxon>
        <taxon>Coelurosauria</taxon>
        <taxon>Aves</taxon>
        <taxon>Neognathae</taxon>
        <taxon>Neoaves</taxon>
        <taxon>Telluraves</taxon>
        <taxon>Australaves</taxon>
        <taxon>Passeriformes</taxon>
        <taxon>Thamnophilidae</taxon>
        <taxon>Willisornis</taxon>
    </lineage>
</organism>
<keyword evidence="2" id="KW-1185">Reference proteome</keyword>
<proteinExistence type="predicted"/>
<reference evidence="1" key="1">
    <citation type="submission" date="2019-10" db="EMBL/GenBank/DDBJ databases">
        <authorList>
            <person name="Soares A.E.R."/>
            <person name="Aleixo A."/>
            <person name="Schneider P."/>
            <person name="Miyaki C.Y."/>
            <person name="Schneider M.P."/>
            <person name="Mello C."/>
            <person name="Vasconcelos A.T.R."/>
        </authorList>
    </citation>
    <scope>NUCLEOTIDE SEQUENCE</scope>
    <source>
        <tissue evidence="1">Muscle</tissue>
    </source>
</reference>
<comment type="caution">
    <text evidence="1">The sequence shown here is derived from an EMBL/GenBank/DDBJ whole genome shotgun (WGS) entry which is preliminary data.</text>
</comment>
<evidence type="ECO:0000313" key="1">
    <source>
        <dbReference type="EMBL" id="KAJ7411114.1"/>
    </source>
</evidence>
<dbReference type="Proteomes" id="UP001145742">
    <property type="component" value="Unassembled WGS sequence"/>
</dbReference>
<evidence type="ECO:0000313" key="2">
    <source>
        <dbReference type="Proteomes" id="UP001145742"/>
    </source>
</evidence>
<gene>
    <name evidence="1" type="ORF">WISP_104272</name>
</gene>
<sequence length="94" mass="11332">MDFILRQFEDDTKLGRNVDLQRDLDRLDRWVKANSMTIVPEMAKEAEKKRGVKWVIHLEYSELEGTRKDHRVQLLNEWPYGDRIRDLGVIRTMF</sequence>
<accession>A0ABQ9D2U9</accession>